<dbReference type="Pfam" id="PF13726">
    <property type="entry name" value="Na_H_antiport_2"/>
    <property type="match status" value="1"/>
</dbReference>
<evidence type="ECO:0000256" key="4">
    <source>
        <dbReference type="ARBA" id="ARBA00022989"/>
    </source>
</evidence>
<keyword evidence="2" id="KW-1003">Cell membrane</keyword>
<feature type="domain" description="Na+/H+ antiporter NhaC-like C-terminal" evidence="7">
    <location>
        <begin position="151"/>
        <end position="436"/>
    </location>
</feature>
<proteinExistence type="predicted"/>
<accession>A0A268P2X4</accession>
<evidence type="ECO:0000259" key="7">
    <source>
        <dbReference type="Pfam" id="PF03553"/>
    </source>
</evidence>
<reference evidence="9 10" key="1">
    <citation type="submission" date="2017-07" db="EMBL/GenBank/DDBJ databases">
        <title>Isolation and whole genome analysis of endospore-forming bacteria from heroin.</title>
        <authorList>
            <person name="Kalinowski J."/>
            <person name="Ahrens B."/>
            <person name="Al-Dilaimi A."/>
            <person name="Winkler A."/>
            <person name="Wibberg D."/>
            <person name="Schleenbecker U."/>
            <person name="Ruckert C."/>
            <person name="Wolfel R."/>
            <person name="Grass G."/>
        </authorList>
    </citation>
    <scope>NUCLEOTIDE SEQUENCE [LARGE SCALE GENOMIC DNA]</scope>
    <source>
        <strain evidence="9 10">7539</strain>
    </source>
</reference>
<gene>
    <name evidence="9" type="ORF">CHH72_06270</name>
</gene>
<keyword evidence="5 6" id="KW-0472">Membrane</keyword>
<keyword evidence="3 6" id="KW-0812">Transmembrane</keyword>
<evidence type="ECO:0000256" key="1">
    <source>
        <dbReference type="ARBA" id="ARBA00004651"/>
    </source>
</evidence>
<keyword evidence="4 6" id="KW-1133">Transmembrane helix</keyword>
<organism evidence="9 10">
    <name type="scientific">Shouchella clausii</name>
    <name type="common">Alkalihalobacillus clausii</name>
    <dbReference type="NCBI Taxonomy" id="79880"/>
    <lineage>
        <taxon>Bacteria</taxon>
        <taxon>Bacillati</taxon>
        <taxon>Bacillota</taxon>
        <taxon>Bacilli</taxon>
        <taxon>Bacillales</taxon>
        <taxon>Bacillaceae</taxon>
        <taxon>Shouchella</taxon>
    </lineage>
</organism>
<dbReference type="RefSeq" id="WP_095326295.1">
    <property type="nucleotide sequence ID" value="NZ_NPCC01000006.1"/>
</dbReference>
<feature type="transmembrane region" description="Helical" evidence="6">
    <location>
        <begin position="424"/>
        <end position="441"/>
    </location>
</feature>
<feature type="transmembrane region" description="Helical" evidence="6">
    <location>
        <begin position="194"/>
        <end position="213"/>
    </location>
</feature>
<dbReference type="InterPro" id="IPR052576">
    <property type="entry name" value="AA_Transporter-Related"/>
</dbReference>
<protein>
    <submittedName>
        <fullName evidence="9">Sodium:proton antiporter</fullName>
    </submittedName>
</protein>
<evidence type="ECO:0000256" key="6">
    <source>
        <dbReference type="SAM" id="Phobius"/>
    </source>
</evidence>
<feature type="transmembrane region" description="Helical" evidence="6">
    <location>
        <begin position="58"/>
        <end position="81"/>
    </location>
</feature>
<evidence type="ECO:0000259" key="8">
    <source>
        <dbReference type="Pfam" id="PF13726"/>
    </source>
</evidence>
<name>A0A268P2X4_SHOCL</name>
<dbReference type="InterPro" id="IPR018461">
    <property type="entry name" value="Na/H_Antiport_NhaC-like_C"/>
</dbReference>
<dbReference type="Proteomes" id="UP000216207">
    <property type="component" value="Unassembled WGS sequence"/>
</dbReference>
<feature type="transmembrane region" description="Helical" evidence="6">
    <location>
        <begin position="239"/>
        <end position="258"/>
    </location>
</feature>
<feature type="domain" description="Putative Na+/H+ antiporter N-terminal" evidence="8">
    <location>
        <begin position="2"/>
        <end position="88"/>
    </location>
</feature>
<dbReference type="Pfam" id="PF03553">
    <property type="entry name" value="Na_H_antiporter"/>
    <property type="match status" value="1"/>
</dbReference>
<feature type="transmembrane region" description="Helical" evidence="6">
    <location>
        <begin position="264"/>
        <end position="283"/>
    </location>
</feature>
<dbReference type="EMBL" id="NPCC01000006">
    <property type="protein sequence ID" value="PAE89859.1"/>
    <property type="molecule type" value="Genomic_DNA"/>
</dbReference>
<feature type="transmembrane region" description="Helical" evidence="6">
    <location>
        <begin position="372"/>
        <end position="390"/>
    </location>
</feature>
<feature type="transmembrane region" description="Helical" evidence="6">
    <location>
        <begin position="334"/>
        <end position="365"/>
    </location>
</feature>
<dbReference type="PANTHER" id="PTHR37821:SF1">
    <property type="entry name" value="AMINO ACID TRANSPORTER YUIF-RELATED"/>
    <property type="match status" value="1"/>
</dbReference>
<evidence type="ECO:0000256" key="3">
    <source>
        <dbReference type="ARBA" id="ARBA00022692"/>
    </source>
</evidence>
<dbReference type="InterPro" id="IPR032813">
    <property type="entry name" value="Na_H_antiport_N"/>
</dbReference>
<evidence type="ECO:0000256" key="5">
    <source>
        <dbReference type="ARBA" id="ARBA00023136"/>
    </source>
</evidence>
<evidence type="ECO:0000313" key="9">
    <source>
        <dbReference type="EMBL" id="PAE89859.1"/>
    </source>
</evidence>
<dbReference type="AlphaFoldDB" id="A0A268P2X4"/>
<evidence type="ECO:0000256" key="2">
    <source>
        <dbReference type="ARBA" id="ARBA00022475"/>
    </source>
</evidence>
<dbReference type="PANTHER" id="PTHR37821">
    <property type="entry name" value="AMINO ACID TRANSPORTER YUIF-RELATED"/>
    <property type="match status" value="1"/>
</dbReference>
<feature type="transmembrane region" description="Helical" evidence="6">
    <location>
        <begin position="145"/>
        <end position="162"/>
    </location>
</feature>
<comment type="caution">
    <text evidence="9">The sequence shown here is derived from an EMBL/GenBank/DDBJ whole genome shotgun (WGS) entry which is preliminary data.</text>
</comment>
<sequence length="442" mass="46798">MNAVVVAVGLMLLLSLLRVHVVLALAISAIVGGLVGGLSFNTTIEVFTAGLGGNAEIAFSYALLGGFAIALAKTGLPDFLISKLQQWMERKGESRQQTLTKMLLFLMLTIVACMSQNLIPIHIAFIPILIPPILTILNQLQVDRRLIACILTFGLTAPYMLLPYGFGQLFHRIIADNMAQSGLVIDMAMIPEAMLLPTASSVLGLVLAVFVSYRKNRAYHNEPLAGFEHAEEQQPYTKWTLTAAGAAVVVTVAVQWAYNDSMIPAALSGIFVLLATRAVQFRIADDMITDGMKMMAFIGFVMLAAAGFADVIRETGHVETLVADVVATIGGNKAIAVAAMFAVGLVITLGIGSSFSTIPIIAVLFVPLGMELGLSTMAIISLIGAAGAIGDAGAPASDSTLGPTAGLNADGQHNHIWDTCVPTFLHFTLPLFIFGWIAAMIL</sequence>
<feature type="transmembrane region" description="Helical" evidence="6">
    <location>
        <begin position="295"/>
        <end position="312"/>
    </location>
</feature>
<evidence type="ECO:0000313" key="10">
    <source>
        <dbReference type="Proteomes" id="UP000216207"/>
    </source>
</evidence>
<comment type="subcellular location">
    <subcellularLocation>
        <location evidence="1">Cell membrane</location>
        <topology evidence="1">Multi-pass membrane protein</topology>
    </subcellularLocation>
</comment>
<dbReference type="GO" id="GO:0005886">
    <property type="term" value="C:plasma membrane"/>
    <property type="evidence" value="ECO:0007669"/>
    <property type="project" value="UniProtKB-SubCell"/>
</dbReference>